<reference evidence="1 2" key="1">
    <citation type="submission" date="2014-04" db="EMBL/GenBank/DDBJ databases">
        <authorList>
            <consortium name="DOE Joint Genome Institute"/>
            <person name="Kuo A."/>
            <person name="Girlanda M."/>
            <person name="Perotto S."/>
            <person name="Kohler A."/>
            <person name="Nagy L.G."/>
            <person name="Floudas D."/>
            <person name="Copeland A."/>
            <person name="Barry K.W."/>
            <person name="Cichocki N."/>
            <person name="Veneault-Fourrey C."/>
            <person name="LaButti K."/>
            <person name="Lindquist E.A."/>
            <person name="Lipzen A."/>
            <person name="Lundell T."/>
            <person name="Morin E."/>
            <person name="Murat C."/>
            <person name="Sun H."/>
            <person name="Tunlid A."/>
            <person name="Henrissat B."/>
            <person name="Grigoriev I.V."/>
            <person name="Hibbett D.S."/>
            <person name="Martin F."/>
            <person name="Nordberg H.P."/>
            <person name="Cantor M.N."/>
            <person name="Hua S.X."/>
        </authorList>
    </citation>
    <scope>NUCLEOTIDE SEQUENCE [LARGE SCALE GENOMIC DNA]</scope>
    <source>
        <strain evidence="1 2">MUT 4182</strain>
    </source>
</reference>
<sequence>MYLVSAITHARSSQVKNLSLKDSTLLPILSTEFGLLQMLNMHIRFTLCDSGLLMVGDVLATVIRCYRHRHPTGITRYTSSNRLERFGRGLEPGTARSHRSETEAAFTGGKKAATLRLLSNIERKPSAPKKHQPNVFSLGRKVKPNTLRGRWRQSATSINQLRPRYDVRPNIIYVATMSTLLTTPSAFASRKESLKNQNTPHQFALLTFNGAEIIRLSNFPPNAIASLRTLFQEQLA</sequence>
<protein>
    <submittedName>
        <fullName evidence="1">Uncharacterized protein</fullName>
    </submittedName>
</protein>
<name>A0A0C3Q3W6_9AGAM</name>
<dbReference type="EMBL" id="KN823338">
    <property type="protein sequence ID" value="KIO17841.1"/>
    <property type="molecule type" value="Genomic_DNA"/>
</dbReference>
<dbReference type="OrthoDB" id="3358646at2759"/>
<dbReference type="AlphaFoldDB" id="A0A0C3Q3W6"/>
<proteinExistence type="predicted"/>
<dbReference type="Proteomes" id="UP000054248">
    <property type="component" value="Unassembled WGS sequence"/>
</dbReference>
<dbReference type="HOGENOM" id="CLU_1176170_0_0_1"/>
<keyword evidence="2" id="KW-1185">Reference proteome</keyword>
<evidence type="ECO:0000313" key="2">
    <source>
        <dbReference type="Proteomes" id="UP000054248"/>
    </source>
</evidence>
<evidence type="ECO:0000313" key="1">
    <source>
        <dbReference type="EMBL" id="KIO17841.1"/>
    </source>
</evidence>
<reference evidence="2" key="2">
    <citation type="submission" date="2015-01" db="EMBL/GenBank/DDBJ databases">
        <title>Evolutionary Origins and Diversification of the Mycorrhizal Mutualists.</title>
        <authorList>
            <consortium name="DOE Joint Genome Institute"/>
            <consortium name="Mycorrhizal Genomics Consortium"/>
            <person name="Kohler A."/>
            <person name="Kuo A."/>
            <person name="Nagy L.G."/>
            <person name="Floudas D."/>
            <person name="Copeland A."/>
            <person name="Barry K.W."/>
            <person name="Cichocki N."/>
            <person name="Veneault-Fourrey C."/>
            <person name="LaButti K."/>
            <person name="Lindquist E.A."/>
            <person name="Lipzen A."/>
            <person name="Lundell T."/>
            <person name="Morin E."/>
            <person name="Murat C."/>
            <person name="Riley R."/>
            <person name="Ohm R."/>
            <person name="Sun H."/>
            <person name="Tunlid A."/>
            <person name="Henrissat B."/>
            <person name="Grigoriev I.V."/>
            <person name="Hibbett D.S."/>
            <person name="Martin F."/>
        </authorList>
    </citation>
    <scope>NUCLEOTIDE SEQUENCE [LARGE SCALE GENOMIC DNA]</scope>
    <source>
        <strain evidence="2">MUT 4182</strain>
    </source>
</reference>
<organism evidence="1 2">
    <name type="scientific">Tulasnella calospora MUT 4182</name>
    <dbReference type="NCBI Taxonomy" id="1051891"/>
    <lineage>
        <taxon>Eukaryota</taxon>
        <taxon>Fungi</taxon>
        <taxon>Dikarya</taxon>
        <taxon>Basidiomycota</taxon>
        <taxon>Agaricomycotina</taxon>
        <taxon>Agaricomycetes</taxon>
        <taxon>Cantharellales</taxon>
        <taxon>Tulasnellaceae</taxon>
        <taxon>Tulasnella</taxon>
    </lineage>
</organism>
<accession>A0A0C3Q3W6</accession>
<gene>
    <name evidence="1" type="ORF">M407DRAFT_32481</name>
</gene>